<feature type="transmembrane region" description="Helical" evidence="8">
    <location>
        <begin position="56"/>
        <end position="75"/>
    </location>
</feature>
<protein>
    <submittedName>
        <fullName evidence="9">Putative NEMP family protein</fullName>
    </submittedName>
</protein>
<organism evidence="9 10">
    <name type="scientific">Rosa chinensis</name>
    <name type="common">China rose</name>
    <dbReference type="NCBI Taxonomy" id="74649"/>
    <lineage>
        <taxon>Eukaryota</taxon>
        <taxon>Viridiplantae</taxon>
        <taxon>Streptophyta</taxon>
        <taxon>Embryophyta</taxon>
        <taxon>Tracheophyta</taxon>
        <taxon>Spermatophyta</taxon>
        <taxon>Magnoliopsida</taxon>
        <taxon>eudicotyledons</taxon>
        <taxon>Gunneridae</taxon>
        <taxon>Pentapetalae</taxon>
        <taxon>rosids</taxon>
        <taxon>fabids</taxon>
        <taxon>Rosales</taxon>
        <taxon>Rosaceae</taxon>
        <taxon>Rosoideae</taxon>
        <taxon>Rosoideae incertae sedis</taxon>
        <taxon>Rosa</taxon>
    </lineage>
</organism>
<keyword evidence="4" id="KW-0732">Signal</keyword>
<comment type="similarity">
    <text evidence="2">Belongs to the NEMP family.</text>
</comment>
<dbReference type="PANTHER" id="PTHR31587:SF3">
    <property type="entry name" value="EXPRESSED PROTEIN"/>
    <property type="match status" value="1"/>
</dbReference>
<dbReference type="EMBL" id="PDCK01000045">
    <property type="protein sequence ID" value="PRQ19696.1"/>
    <property type="molecule type" value="Genomic_DNA"/>
</dbReference>
<evidence type="ECO:0000256" key="1">
    <source>
        <dbReference type="ARBA" id="ARBA00004575"/>
    </source>
</evidence>
<keyword evidence="3 8" id="KW-0812">Transmembrane</keyword>
<evidence type="ECO:0000256" key="4">
    <source>
        <dbReference type="ARBA" id="ARBA00022729"/>
    </source>
</evidence>
<comment type="subcellular location">
    <subcellularLocation>
        <location evidence="1">Nucleus inner membrane</location>
        <topology evidence="1">Multi-pass membrane protein</topology>
        <orientation evidence="1">Nucleoplasmic side</orientation>
    </subcellularLocation>
</comment>
<dbReference type="Proteomes" id="UP000238479">
    <property type="component" value="Chromosome 7"/>
</dbReference>
<accession>A0A2P6PCP5</accession>
<dbReference type="STRING" id="74649.A0A2P6PCP5"/>
<dbReference type="AlphaFoldDB" id="A0A2P6PCP5"/>
<keyword evidence="10" id="KW-1185">Reference proteome</keyword>
<evidence type="ECO:0000256" key="7">
    <source>
        <dbReference type="ARBA" id="ARBA00023242"/>
    </source>
</evidence>
<evidence type="ECO:0000256" key="5">
    <source>
        <dbReference type="ARBA" id="ARBA00022989"/>
    </source>
</evidence>
<evidence type="ECO:0000256" key="8">
    <source>
        <dbReference type="SAM" id="Phobius"/>
    </source>
</evidence>
<proteinExistence type="inferred from homology"/>
<evidence type="ECO:0000256" key="2">
    <source>
        <dbReference type="ARBA" id="ARBA00005748"/>
    </source>
</evidence>
<dbReference type="PANTHER" id="PTHR31587">
    <property type="entry name" value="TRANSMEMBRANE PROTEIN (DUF2215)"/>
    <property type="match status" value="1"/>
</dbReference>
<dbReference type="Pfam" id="PF10225">
    <property type="entry name" value="NEMP"/>
    <property type="match status" value="1"/>
</dbReference>
<evidence type="ECO:0000313" key="10">
    <source>
        <dbReference type="Proteomes" id="UP000238479"/>
    </source>
</evidence>
<dbReference type="InterPro" id="IPR019358">
    <property type="entry name" value="NEMP_fam"/>
</dbReference>
<keyword evidence="6 8" id="KW-0472">Membrane</keyword>
<evidence type="ECO:0000256" key="6">
    <source>
        <dbReference type="ARBA" id="ARBA00023136"/>
    </source>
</evidence>
<keyword evidence="7" id="KW-0539">Nucleus</keyword>
<reference evidence="9 10" key="1">
    <citation type="journal article" date="2018" name="Nat. Genet.">
        <title>The Rosa genome provides new insights in the design of modern roses.</title>
        <authorList>
            <person name="Bendahmane M."/>
        </authorList>
    </citation>
    <scope>NUCLEOTIDE SEQUENCE [LARGE SCALE GENOMIC DNA]</scope>
    <source>
        <strain evidence="10">cv. Old Blush</strain>
    </source>
</reference>
<comment type="caution">
    <text evidence="9">The sequence shown here is derived from an EMBL/GenBank/DDBJ whole genome shotgun (WGS) entry which is preliminary data.</text>
</comment>
<sequence length="77" mass="8955">MSPYEEKYVDVKYIGDLIGSSTITVEEVSQQWRLWFLAVGFILLLLALSISSWVHFYYSTSMVIVVFMVIIFLLIQL</sequence>
<evidence type="ECO:0000256" key="3">
    <source>
        <dbReference type="ARBA" id="ARBA00022692"/>
    </source>
</evidence>
<feature type="transmembrane region" description="Helical" evidence="8">
    <location>
        <begin position="32"/>
        <end position="50"/>
    </location>
</feature>
<gene>
    <name evidence="9" type="ORF">RchiOBHm_Chr7g0220041</name>
</gene>
<name>A0A2P6PCP5_ROSCH</name>
<evidence type="ECO:0000313" key="9">
    <source>
        <dbReference type="EMBL" id="PRQ19696.1"/>
    </source>
</evidence>
<dbReference type="Gramene" id="PRQ19696">
    <property type="protein sequence ID" value="PRQ19696"/>
    <property type="gene ID" value="RchiOBHm_Chr7g0220041"/>
</dbReference>
<dbReference type="GO" id="GO:0005637">
    <property type="term" value="C:nuclear inner membrane"/>
    <property type="evidence" value="ECO:0007669"/>
    <property type="project" value="UniProtKB-SubCell"/>
</dbReference>
<keyword evidence="5 8" id="KW-1133">Transmembrane helix</keyword>